<evidence type="ECO:0000256" key="1">
    <source>
        <dbReference type="SAM" id="SignalP"/>
    </source>
</evidence>
<evidence type="ECO:0000313" key="2">
    <source>
        <dbReference type="EMBL" id="MDO1451026.1"/>
    </source>
</evidence>
<dbReference type="RefSeq" id="WP_302041826.1">
    <property type="nucleotide sequence ID" value="NZ_JAUKPO010000040.1"/>
</dbReference>
<dbReference type="InterPro" id="IPR036116">
    <property type="entry name" value="FN3_sf"/>
</dbReference>
<keyword evidence="3" id="KW-1185">Reference proteome</keyword>
<evidence type="ECO:0000313" key="3">
    <source>
        <dbReference type="Proteomes" id="UP001168528"/>
    </source>
</evidence>
<name>A0ABT8RFY8_9BACT</name>
<dbReference type="Proteomes" id="UP001168528">
    <property type="component" value="Unassembled WGS sequence"/>
</dbReference>
<gene>
    <name evidence="2" type="ORF">Q0590_32425</name>
</gene>
<reference evidence="2" key="1">
    <citation type="submission" date="2023-07" db="EMBL/GenBank/DDBJ databases">
        <title>The genome sequence of Rhodocytophaga aerolata KACC 12507.</title>
        <authorList>
            <person name="Zhang X."/>
        </authorList>
    </citation>
    <scope>NUCLEOTIDE SEQUENCE</scope>
    <source>
        <strain evidence="2">KACC 12507</strain>
    </source>
</reference>
<keyword evidence="1" id="KW-0732">Signal</keyword>
<protein>
    <recommendedName>
        <fullName evidence="4">Fibronectin type III domain-containing protein</fullName>
    </recommendedName>
</protein>
<feature type="chain" id="PRO_5045133871" description="Fibronectin type III domain-containing protein" evidence="1">
    <location>
        <begin position="21"/>
        <end position="97"/>
    </location>
</feature>
<organism evidence="2 3">
    <name type="scientific">Rhodocytophaga aerolata</name>
    <dbReference type="NCBI Taxonomy" id="455078"/>
    <lineage>
        <taxon>Bacteria</taxon>
        <taxon>Pseudomonadati</taxon>
        <taxon>Bacteroidota</taxon>
        <taxon>Cytophagia</taxon>
        <taxon>Cytophagales</taxon>
        <taxon>Rhodocytophagaceae</taxon>
        <taxon>Rhodocytophaga</taxon>
    </lineage>
</organism>
<evidence type="ECO:0008006" key="4">
    <source>
        <dbReference type="Google" id="ProtNLM"/>
    </source>
</evidence>
<dbReference type="SUPFAM" id="SSF49265">
    <property type="entry name" value="Fibronectin type III"/>
    <property type="match status" value="1"/>
</dbReference>
<feature type="signal peptide" evidence="1">
    <location>
        <begin position="1"/>
        <end position="20"/>
    </location>
</feature>
<comment type="caution">
    <text evidence="2">The sequence shown here is derived from an EMBL/GenBank/DDBJ whole genome shotgun (WGS) entry which is preliminary data.</text>
</comment>
<accession>A0ABT8RFY8</accession>
<sequence>MNKVLQIFCLLWFQTLFAQAQAPQITSPGSGATVPSTFNVSVAAYPTATSMWLEYRVANSGSVFTVLQQSGTGPYTFTPSGLLGGTQYEIQARAFNA</sequence>
<proteinExistence type="predicted"/>
<dbReference type="EMBL" id="JAUKPO010000040">
    <property type="protein sequence ID" value="MDO1451026.1"/>
    <property type="molecule type" value="Genomic_DNA"/>
</dbReference>
<feature type="non-terminal residue" evidence="2">
    <location>
        <position position="97"/>
    </location>
</feature>